<protein>
    <submittedName>
        <fullName evidence="1">Uncharacterized protein</fullName>
    </submittedName>
</protein>
<dbReference type="EMBL" id="CADIKB010000001">
    <property type="protein sequence ID" value="CAB3642110.1"/>
    <property type="molecule type" value="Genomic_DNA"/>
</dbReference>
<reference evidence="1 2" key="1">
    <citation type="submission" date="2020-04" db="EMBL/GenBank/DDBJ databases">
        <authorList>
            <person name="De Canck E."/>
        </authorList>
    </citation>
    <scope>NUCLEOTIDE SEQUENCE [LARGE SCALE GENOMIC DNA]</scope>
    <source>
        <strain evidence="1 2">LMG 22037</strain>
    </source>
</reference>
<dbReference type="Pfam" id="PF21627">
    <property type="entry name" value="BTH_I2711-like"/>
    <property type="match status" value="1"/>
</dbReference>
<dbReference type="InterPro" id="IPR048850">
    <property type="entry name" value="BTH_I2711-like"/>
</dbReference>
<gene>
    <name evidence="1" type="ORF">LMG22037_00376</name>
</gene>
<accession>A0A6J5A0U6</accession>
<sequence length="67" mass="7700">MRRASAVNFLLARRRVCLDKIASATSPEWEREREVELIERLVLDVRAGRLSTFEMMHAKAVTVVVTD</sequence>
<evidence type="ECO:0000313" key="2">
    <source>
        <dbReference type="Proteomes" id="UP000494249"/>
    </source>
</evidence>
<dbReference type="Proteomes" id="UP000494249">
    <property type="component" value="Unassembled WGS sequence"/>
</dbReference>
<evidence type="ECO:0000313" key="1">
    <source>
        <dbReference type="EMBL" id="CAB3642110.1"/>
    </source>
</evidence>
<dbReference type="Gene3D" id="1.10.150.610">
    <property type="match status" value="1"/>
</dbReference>
<name>A0A6J5A0U6_9BURK</name>
<organism evidence="1 2">
    <name type="scientific">Paraburkholderia phenoliruptrix</name>
    <dbReference type="NCBI Taxonomy" id="252970"/>
    <lineage>
        <taxon>Bacteria</taxon>
        <taxon>Pseudomonadati</taxon>
        <taxon>Pseudomonadota</taxon>
        <taxon>Betaproteobacteria</taxon>
        <taxon>Burkholderiales</taxon>
        <taxon>Burkholderiaceae</taxon>
        <taxon>Paraburkholderia</taxon>
    </lineage>
</organism>
<proteinExistence type="predicted"/>
<dbReference type="AlphaFoldDB" id="A0A6J5A0U6"/>